<dbReference type="CDD" id="cd00161">
    <property type="entry name" value="beta-trefoil_Ricin-like"/>
    <property type="match status" value="1"/>
</dbReference>
<dbReference type="AlphaFoldDB" id="A0A0F6Y0Y2"/>
<sequence>MPKISHTLILLVLSGLRSYIKVIGVSYGGTGDGDRFVIYDDSNTADQHYMFFSLDSGYVIVPRHSGRSIAVSYGSNQDGAEILQWKYSNAKDQQWYFKKMNEEFPLPILPVLETLEPAPRITSATQNLVGQTKPVTVGVIMLPFIMVQDNNLDLVVQLTESPYYVLEHQRNWVLLAEHTIPKTEELVKELTVGMKTTDQESMARTLNIDVGADLGLNIGGLTAGLKLSIVTSLSTTLSHTREKMTEIKVTRKIHNPYDIPLRYASYGLQDIYVLKRTNGEVIGSWSVKDPNNIHDTTYP</sequence>
<dbReference type="Gene3D" id="2.80.10.50">
    <property type="match status" value="1"/>
</dbReference>
<evidence type="ECO:0008006" key="4">
    <source>
        <dbReference type="Google" id="ProtNLM"/>
    </source>
</evidence>
<gene>
    <name evidence="3" type="ORF">EX87_22610</name>
</gene>
<evidence type="ECO:0000259" key="1">
    <source>
        <dbReference type="Pfam" id="PF05431"/>
    </source>
</evidence>
<dbReference type="GO" id="GO:0090729">
    <property type="term" value="F:toxin activity"/>
    <property type="evidence" value="ECO:0007669"/>
    <property type="project" value="InterPro"/>
</dbReference>
<evidence type="ECO:0000259" key="2">
    <source>
        <dbReference type="Pfam" id="PF14200"/>
    </source>
</evidence>
<keyword evidence="3" id="KW-0614">Plasmid</keyword>
<geneLocation type="plasmid" evidence="3">
    <name>unnamed2</name>
</geneLocation>
<dbReference type="InterPro" id="IPR008872">
    <property type="entry name" value="Toxin_P42"/>
</dbReference>
<protein>
    <recommendedName>
        <fullName evidence="4">Ricin B lectin domain-containing protein</fullName>
    </recommendedName>
</protein>
<reference evidence="3" key="1">
    <citation type="submission" date="2015-03" db="EMBL/GenBank/DDBJ databases">
        <title>MIGS Cultured Bacterial/Archaeal sample from Brevibacillus laterosporus.</title>
        <authorList>
            <person name="Zeng D."/>
            <person name="Zhu L."/>
            <person name="Dong G."/>
            <person name="Ye W."/>
            <person name="Ren D."/>
            <person name="Wu L."/>
            <person name="Xu J."/>
            <person name="Li G."/>
            <person name="Guo L."/>
        </authorList>
    </citation>
    <scope>NUCLEOTIDE SEQUENCE</scope>
    <source>
        <strain evidence="3">B9</strain>
        <plasmid evidence="3">unnamed2</plasmid>
    </source>
</reference>
<dbReference type="EMBL" id="CP011076">
    <property type="protein sequence ID" value="AKF96321.1"/>
    <property type="molecule type" value="Genomic_DNA"/>
</dbReference>
<dbReference type="SUPFAM" id="SSF50370">
    <property type="entry name" value="Ricin B-like lectins"/>
    <property type="match status" value="1"/>
</dbReference>
<dbReference type="InterPro" id="IPR035992">
    <property type="entry name" value="Ricin_B-like_lectins"/>
</dbReference>
<feature type="domain" description="Ricin B lectin" evidence="2">
    <location>
        <begin position="21"/>
        <end position="85"/>
    </location>
</feature>
<name>A0A0F6Y0Y2_BRELA</name>
<evidence type="ECO:0000313" key="3">
    <source>
        <dbReference type="EMBL" id="AKF96321.1"/>
    </source>
</evidence>
<feature type="domain" description="Insecticidal crystal toxin" evidence="1">
    <location>
        <begin position="135"/>
        <end position="299"/>
    </location>
</feature>
<accession>A0A0F6Y0Y2</accession>
<dbReference type="Pfam" id="PF05431">
    <property type="entry name" value="Toxin_10"/>
    <property type="match status" value="1"/>
</dbReference>
<dbReference type="Pfam" id="PF14200">
    <property type="entry name" value="RicinB_lectin_2"/>
    <property type="match status" value="1"/>
</dbReference>
<proteinExistence type="predicted"/>
<dbReference type="InterPro" id="IPR000772">
    <property type="entry name" value="Ricin_B_lectin"/>
</dbReference>
<organism evidence="3">
    <name type="scientific">Brevibacillus laterosporus</name>
    <name type="common">Bacillus laterosporus</name>
    <dbReference type="NCBI Taxonomy" id="1465"/>
    <lineage>
        <taxon>Bacteria</taxon>
        <taxon>Bacillati</taxon>
        <taxon>Bacillota</taxon>
        <taxon>Bacilli</taxon>
        <taxon>Bacillales</taxon>
        <taxon>Paenibacillaceae</taxon>
        <taxon>Brevibacillus</taxon>
    </lineage>
</organism>
<dbReference type="RefSeq" id="WP_031415663.1">
    <property type="nucleotide sequence ID" value="NZ_CP011076.1"/>
</dbReference>